<dbReference type="AlphaFoldDB" id="A0A370I4P0"/>
<dbReference type="PROSITE" id="PS50943">
    <property type="entry name" value="HTH_CROC1"/>
    <property type="match status" value="1"/>
</dbReference>
<dbReference type="RefSeq" id="WP_082876030.1">
    <property type="nucleotide sequence ID" value="NZ_QQBC01000005.1"/>
</dbReference>
<evidence type="ECO:0000313" key="2">
    <source>
        <dbReference type="EMBL" id="RDI65703.1"/>
    </source>
</evidence>
<feature type="domain" description="HTH cro/C1-type" evidence="1">
    <location>
        <begin position="29"/>
        <end position="76"/>
    </location>
</feature>
<organism evidence="2 3">
    <name type="scientific">Nocardia pseudobrasiliensis</name>
    <dbReference type="NCBI Taxonomy" id="45979"/>
    <lineage>
        <taxon>Bacteria</taxon>
        <taxon>Bacillati</taxon>
        <taxon>Actinomycetota</taxon>
        <taxon>Actinomycetes</taxon>
        <taxon>Mycobacteriales</taxon>
        <taxon>Nocardiaceae</taxon>
        <taxon>Nocardia</taxon>
    </lineage>
</organism>
<keyword evidence="3" id="KW-1185">Reference proteome</keyword>
<dbReference type="CDD" id="cd00093">
    <property type="entry name" value="HTH_XRE"/>
    <property type="match status" value="1"/>
</dbReference>
<evidence type="ECO:0000259" key="1">
    <source>
        <dbReference type="PROSITE" id="PS50943"/>
    </source>
</evidence>
<dbReference type="SUPFAM" id="SSF47413">
    <property type="entry name" value="lambda repressor-like DNA-binding domains"/>
    <property type="match status" value="1"/>
</dbReference>
<proteinExistence type="predicted"/>
<dbReference type="Pfam" id="PF01381">
    <property type="entry name" value="HTH_3"/>
    <property type="match status" value="1"/>
</dbReference>
<accession>A0A370I4P0</accession>
<comment type="caution">
    <text evidence="2">The sequence shown here is derived from an EMBL/GenBank/DDBJ whole genome shotgun (WGS) entry which is preliminary data.</text>
</comment>
<dbReference type="InterPro" id="IPR001387">
    <property type="entry name" value="Cro/C1-type_HTH"/>
</dbReference>
<reference evidence="2 3" key="1">
    <citation type="submission" date="2018-07" db="EMBL/GenBank/DDBJ databases">
        <title>Genomic Encyclopedia of Type Strains, Phase IV (KMG-IV): sequencing the most valuable type-strain genomes for metagenomic binning, comparative biology and taxonomic classification.</title>
        <authorList>
            <person name="Goeker M."/>
        </authorList>
    </citation>
    <scope>NUCLEOTIDE SEQUENCE [LARGE SCALE GENOMIC DNA]</scope>
    <source>
        <strain evidence="2 3">DSM 44290</strain>
    </source>
</reference>
<sequence length="133" mass="13718">MSRGEIAPEPWASEMAAAGFLHPRTGVPSLARLAEAAGLGPSTVHRLLTGKGNRSIPDATTVMKLADALGIDPKVVAARLDVKAPAKGWAPPAGMELLESADLAVLEAVAKRLIAQRRKVIAAEAGQLAAAQQ</sequence>
<evidence type="ECO:0000313" key="3">
    <source>
        <dbReference type="Proteomes" id="UP000254869"/>
    </source>
</evidence>
<gene>
    <name evidence="2" type="ORF">DFR76_10518</name>
</gene>
<dbReference type="Proteomes" id="UP000254869">
    <property type="component" value="Unassembled WGS sequence"/>
</dbReference>
<dbReference type="STRING" id="1210086.GCA_001613105_04067"/>
<name>A0A370I4P0_9NOCA</name>
<dbReference type="Gene3D" id="1.10.260.40">
    <property type="entry name" value="lambda repressor-like DNA-binding domains"/>
    <property type="match status" value="1"/>
</dbReference>
<dbReference type="GO" id="GO:0003677">
    <property type="term" value="F:DNA binding"/>
    <property type="evidence" value="ECO:0007669"/>
    <property type="project" value="InterPro"/>
</dbReference>
<dbReference type="InterPro" id="IPR010982">
    <property type="entry name" value="Lambda_DNA-bd_dom_sf"/>
</dbReference>
<protein>
    <submittedName>
        <fullName evidence="2">Helix-turn-helix protein</fullName>
    </submittedName>
</protein>
<dbReference type="EMBL" id="QQBC01000005">
    <property type="protein sequence ID" value="RDI65703.1"/>
    <property type="molecule type" value="Genomic_DNA"/>
</dbReference>